<comment type="function">
    <text evidence="7">Involved in DNA repair and RecF pathway recombination.</text>
</comment>
<dbReference type="PANTHER" id="PTHR33991">
    <property type="entry name" value="DNA REPAIR PROTEIN RECO"/>
    <property type="match status" value="1"/>
</dbReference>
<dbReference type="InterPro" id="IPR022572">
    <property type="entry name" value="DNA_rep/recomb_RecO_N"/>
</dbReference>
<feature type="domain" description="DNA replication/recombination mediator RecO N-terminal" evidence="8">
    <location>
        <begin position="1"/>
        <end position="75"/>
    </location>
</feature>
<dbReference type="EMBL" id="QKZL01000006">
    <property type="protein sequence ID" value="PZX16638.1"/>
    <property type="molecule type" value="Genomic_DNA"/>
</dbReference>
<dbReference type="GO" id="GO:0043590">
    <property type="term" value="C:bacterial nucleoid"/>
    <property type="evidence" value="ECO:0007669"/>
    <property type="project" value="TreeGrafter"/>
</dbReference>
<dbReference type="SUPFAM" id="SSF50249">
    <property type="entry name" value="Nucleic acid-binding proteins"/>
    <property type="match status" value="1"/>
</dbReference>
<evidence type="ECO:0000256" key="2">
    <source>
        <dbReference type="ARBA" id="ARBA00021310"/>
    </source>
</evidence>
<dbReference type="InterPro" id="IPR037278">
    <property type="entry name" value="ARFGAP/RecO"/>
</dbReference>
<dbReference type="Pfam" id="PF02565">
    <property type="entry name" value="RecO_C"/>
    <property type="match status" value="1"/>
</dbReference>
<dbReference type="SUPFAM" id="SSF57863">
    <property type="entry name" value="ArfGap/RecO-like zinc finger"/>
    <property type="match status" value="1"/>
</dbReference>
<dbReference type="GO" id="GO:0006310">
    <property type="term" value="P:DNA recombination"/>
    <property type="evidence" value="ECO:0007669"/>
    <property type="project" value="UniProtKB-UniRule"/>
</dbReference>
<evidence type="ECO:0000256" key="6">
    <source>
        <dbReference type="ARBA" id="ARBA00033409"/>
    </source>
</evidence>
<keyword evidence="5 7" id="KW-0234">DNA repair</keyword>
<accession>A0A2W7N964</accession>
<evidence type="ECO:0000256" key="4">
    <source>
        <dbReference type="ARBA" id="ARBA00023172"/>
    </source>
</evidence>
<dbReference type="InterPro" id="IPR003717">
    <property type="entry name" value="RecO"/>
</dbReference>
<dbReference type="PANTHER" id="PTHR33991:SF1">
    <property type="entry name" value="DNA REPAIR PROTEIN RECO"/>
    <property type="match status" value="1"/>
</dbReference>
<name>A0A2W7N964_9RHOB</name>
<evidence type="ECO:0000256" key="3">
    <source>
        <dbReference type="ARBA" id="ARBA00022763"/>
    </source>
</evidence>
<gene>
    <name evidence="7" type="primary">recO</name>
    <name evidence="9" type="ORF">LX81_02010</name>
</gene>
<dbReference type="Gene3D" id="1.20.1440.120">
    <property type="entry name" value="Recombination protein O, C-terminal domain"/>
    <property type="match status" value="1"/>
</dbReference>
<proteinExistence type="inferred from homology"/>
<keyword evidence="3 7" id="KW-0227">DNA damage</keyword>
<keyword evidence="4 7" id="KW-0233">DNA recombination</keyword>
<evidence type="ECO:0000313" key="10">
    <source>
        <dbReference type="Proteomes" id="UP000248916"/>
    </source>
</evidence>
<keyword evidence="10" id="KW-1185">Reference proteome</keyword>
<comment type="caution">
    <text evidence="9">The sequence shown here is derived from an EMBL/GenBank/DDBJ whole genome shotgun (WGS) entry which is preliminary data.</text>
</comment>
<dbReference type="Gene3D" id="2.40.50.140">
    <property type="entry name" value="Nucleic acid-binding proteins"/>
    <property type="match status" value="1"/>
</dbReference>
<evidence type="ECO:0000256" key="7">
    <source>
        <dbReference type="HAMAP-Rule" id="MF_00201"/>
    </source>
</evidence>
<protein>
    <recommendedName>
        <fullName evidence="2 7">DNA repair protein RecO</fullName>
    </recommendedName>
    <alternativeName>
        <fullName evidence="6 7">Recombination protein O</fullName>
    </alternativeName>
</protein>
<sequence>MIEWREEGMVLAVRRHGETAAIIDVFTLERGRHAGVVRGGGGRRLAPVLQPGAQLALTWRARLEEHMGAFTVEPVRGRSELLADPLALAALHATTTLLAFALPERQAQPALYAMSLDLLDRLGDEEDWPLAYLLWERGLLDSLGFGLDLGTCAVTGATEDLTYVSPRSGRAVSRTGAGNWSNRLLPLPPCLLGRGQATATELLQGLRVTGYFLDRWLAPALGDRPIPAARDRLVARMSRAFLA</sequence>
<dbReference type="Proteomes" id="UP000248916">
    <property type="component" value="Unassembled WGS sequence"/>
</dbReference>
<dbReference type="GO" id="GO:0006302">
    <property type="term" value="P:double-strand break repair"/>
    <property type="evidence" value="ECO:0007669"/>
    <property type="project" value="TreeGrafter"/>
</dbReference>
<dbReference type="AlphaFoldDB" id="A0A2W7N964"/>
<dbReference type="InterPro" id="IPR012340">
    <property type="entry name" value="NA-bd_OB-fold"/>
</dbReference>
<comment type="similarity">
    <text evidence="1 7">Belongs to the RecO family.</text>
</comment>
<dbReference type="InterPro" id="IPR042242">
    <property type="entry name" value="RecO_C"/>
</dbReference>
<dbReference type="Pfam" id="PF11967">
    <property type="entry name" value="RecO_N"/>
    <property type="match status" value="1"/>
</dbReference>
<evidence type="ECO:0000256" key="1">
    <source>
        <dbReference type="ARBA" id="ARBA00007452"/>
    </source>
</evidence>
<reference evidence="9 10" key="1">
    <citation type="submission" date="2018-06" db="EMBL/GenBank/DDBJ databases">
        <title>Genomic Encyclopedia of Archaeal and Bacterial Type Strains, Phase II (KMG-II): from individual species to whole genera.</title>
        <authorList>
            <person name="Goeker M."/>
        </authorList>
    </citation>
    <scope>NUCLEOTIDE SEQUENCE [LARGE SCALE GENOMIC DNA]</scope>
    <source>
        <strain evidence="9 10">DSM 22009</strain>
    </source>
</reference>
<organism evidence="9 10">
    <name type="scientific">Palleronia aestuarii</name>
    <dbReference type="NCBI Taxonomy" id="568105"/>
    <lineage>
        <taxon>Bacteria</taxon>
        <taxon>Pseudomonadati</taxon>
        <taxon>Pseudomonadota</taxon>
        <taxon>Alphaproteobacteria</taxon>
        <taxon>Rhodobacterales</taxon>
        <taxon>Roseobacteraceae</taxon>
        <taxon>Palleronia</taxon>
    </lineage>
</organism>
<evidence type="ECO:0000256" key="5">
    <source>
        <dbReference type="ARBA" id="ARBA00023204"/>
    </source>
</evidence>
<dbReference type="HAMAP" id="MF_00201">
    <property type="entry name" value="RecO"/>
    <property type="match status" value="1"/>
</dbReference>
<evidence type="ECO:0000259" key="8">
    <source>
        <dbReference type="Pfam" id="PF11967"/>
    </source>
</evidence>
<evidence type="ECO:0000313" key="9">
    <source>
        <dbReference type="EMBL" id="PZX16638.1"/>
    </source>
</evidence>
<dbReference type="NCBIfam" id="TIGR00613">
    <property type="entry name" value="reco"/>
    <property type="match status" value="1"/>
</dbReference>